<evidence type="ECO:0000313" key="2">
    <source>
        <dbReference type="Proteomes" id="UP001203945"/>
    </source>
</evidence>
<dbReference type="RefSeq" id="WP_255330322.1">
    <property type="nucleotide sequence ID" value="NZ_JAKZEU010000004.1"/>
</dbReference>
<gene>
    <name evidence="1" type="ORF">MLD63_12895</name>
</gene>
<protein>
    <submittedName>
        <fullName evidence="1">DUF429 domain-containing protein</fullName>
    </submittedName>
</protein>
<sequence>MRVVLGIDAAWTLHHPSGVALAVEEGAWRLAGVWPSYAAFLNSDVLPTTALLIARCVELVGAPPDLVTVDMPLSLDPITGRRASDTGVSRAFAARGAATHSPTALRPGPVADRLRADFAAAGYPLLTKGQPGRLAEVYPHPALIHLMGADRRLPYKVARAAKYRPLLPPQPRKQRLVEQWRAILDRLDCVLPGSSTMLALPDPQDRLAALKAFEDQFDGIICAWVATEILDGRATAYGDDRSAIWVPEPPR</sequence>
<keyword evidence="2" id="KW-1185">Reference proteome</keyword>
<dbReference type="Pfam" id="PF04250">
    <property type="entry name" value="DUF429"/>
    <property type="match status" value="1"/>
</dbReference>
<proteinExistence type="predicted"/>
<dbReference type="InterPro" id="IPR008306">
    <property type="entry name" value="UCP018008"/>
</dbReference>
<dbReference type="InterPro" id="IPR007362">
    <property type="entry name" value="DUF429"/>
</dbReference>
<evidence type="ECO:0000313" key="1">
    <source>
        <dbReference type="EMBL" id="MCQ0971321.1"/>
    </source>
</evidence>
<name>A0ABT1MT07_9RHOB</name>
<organism evidence="1 2">
    <name type="scientific">Paracoccus albicereus</name>
    <dbReference type="NCBI Taxonomy" id="2922394"/>
    <lineage>
        <taxon>Bacteria</taxon>
        <taxon>Pseudomonadati</taxon>
        <taxon>Pseudomonadota</taxon>
        <taxon>Alphaproteobacteria</taxon>
        <taxon>Rhodobacterales</taxon>
        <taxon>Paracoccaceae</taxon>
        <taxon>Paracoccus</taxon>
    </lineage>
</organism>
<comment type="caution">
    <text evidence="1">The sequence shown here is derived from an EMBL/GenBank/DDBJ whole genome shotgun (WGS) entry which is preliminary data.</text>
</comment>
<reference evidence="1 2" key="1">
    <citation type="submission" date="2022-03" db="EMBL/GenBank/DDBJ databases">
        <authorList>
            <person name="He Y."/>
        </authorList>
    </citation>
    <scope>NUCLEOTIDE SEQUENCE [LARGE SCALE GENOMIC DNA]</scope>
    <source>
        <strain evidence="1 2">TK19116</strain>
    </source>
</reference>
<dbReference type="Proteomes" id="UP001203945">
    <property type="component" value="Unassembled WGS sequence"/>
</dbReference>
<accession>A0ABT1MT07</accession>
<dbReference type="PIRSF" id="PIRSF018008">
    <property type="entry name" value="UCP018008"/>
    <property type="match status" value="1"/>
</dbReference>
<dbReference type="EMBL" id="JAKZEU010000004">
    <property type="protein sequence ID" value="MCQ0971321.1"/>
    <property type="molecule type" value="Genomic_DNA"/>
</dbReference>